<dbReference type="Proteomes" id="UP001165080">
    <property type="component" value="Unassembled WGS sequence"/>
</dbReference>
<comment type="caution">
    <text evidence="2">The sequence shown here is derived from an EMBL/GenBank/DDBJ whole genome shotgun (WGS) entry which is preliminary data.</text>
</comment>
<dbReference type="EMBL" id="BRXU01000001">
    <property type="protein sequence ID" value="GLC47776.1"/>
    <property type="molecule type" value="Genomic_DNA"/>
</dbReference>
<keyword evidence="1" id="KW-0812">Transmembrane</keyword>
<accession>A0A9W6EX94</accession>
<organism evidence="2 3">
    <name type="scientific">Pleodorina starrii</name>
    <dbReference type="NCBI Taxonomy" id="330485"/>
    <lineage>
        <taxon>Eukaryota</taxon>
        <taxon>Viridiplantae</taxon>
        <taxon>Chlorophyta</taxon>
        <taxon>core chlorophytes</taxon>
        <taxon>Chlorophyceae</taxon>
        <taxon>CS clade</taxon>
        <taxon>Chlamydomonadales</taxon>
        <taxon>Volvocaceae</taxon>
        <taxon>Pleodorina</taxon>
    </lineage>
</organism>
<dbReference type="AlphaFoldDB" id="A0A9W6EX94"/>
<gene>
    <name evidence="2" type="primary">PLEST000640</name>
    <name evidence="2" type="ORF">PLESTB_000024500</name>
</gene>
<evidence type="ECO:0000313" key="3">
    <source>
        <dbReference type="Proteomes" id="UP001165080"/>
    </source>
</evidence>
<protein>
    <submittedName>
        <fullName evidence="2">Uncharacterized protein</fullName>
    </submittedName>
</protein>
<reference evidence="2 3" key="1">
    <citation type="journal article" date="2023" name="Commun. Biol.">
        <title>Reorganization of the ancestral sex-determining regions during the evolution of trioecy in Pleodorina starrii.</title>
        <authorList>
            <person name="Takahashi K."/>
            <person name="Suzuki S."/>
            <person name="Kawai-Toyooka H."/>
            <person name="Yamamoto K."/>
            <person name="Hamaji T."/>
            <person name="Ootsuki R."/>
            <person name="Yamaguchi H."/>
            <person name="Kawachi M."/>
            <person name="Higashiyama T."/>
            <person name="Nozaki H."/>
        </authorList>
    </citation>
    <scope>NUCLEOTIDE SEQUENCE [LARGE SCALE GENOMIC DNA]</scope>
    <source>
        <strain evidence="2 3">NIES-4479</strain>
    </source>
</reference>
<keyword evidence="1" id="KW-1133">Transmembrane helix</keyword>
<keyword evidence="3" id="KW-1185">Reference proteome</keyword>
<feature type="transmembrane region" description="Helical" evidence="1">
    <location>
        <begin position="41"/>
        <end position="60"/>
    </location>
</feature>
<name>A0A9W6EX94_9CHLO</name>
<evidence type="ECO:0000256" key="1">
    <source>
        <dbReference type="SAM" id="Phobius"/>
    </source>
</evidence>
<evidence type="ECO:0000313" key="2">
    <source>
        <dbReference type="EMBL" id="GLC47776.1"/>
    </source>
</evidence>
<sequence>MFLLGICISNNYEYVGEWYKPEKGRGSPTPEQITEAAKNCFITGGIYIVFTVLAALCVCYQNKKAKRT</sequence>
<keyword evidence="1" id="KW-0472">Membrane</keyword>
<proteinExistence type="predicted"/>